<evidence type="ECO:0000313" key="2">
    <source>
        <dbReference type="Proteomes" id="UP000028582"/>
    </source>
</evidence>
<feature type="non-terminal residue" evidence="1">
    <location>
        <position position="1"/>
    </location>
</feature>
<comment type="caution">
    <text evidence="1">The sequence shown here is derived from an EMBL/GenBank/DDBJ whole genome shotgun (WGS) entry which is preliminary data.</text>
</comment>
<sequence>QLYCSAVPAGFYCLQSSVSCGYTSLAVCPSRSVYCPEGNSGPTIVPPGYYSIGAMANNQQSAILPCPRGSYCRRGIAYQCPPTRFGDQTGLVSPLCSGRCAIGCVCKAGSISRCPDAPSGVGQVALSPASISYVLAPLSKQPGETNDSLVQGVVSAVNSGAAVSTDIFEFQDVNLTFFKTGWSSGFAHNISISYFEQSQVNPKYEFQMPVAGFDWGAMVLLDGSVVVSRSKNGSLAFSLVSSWGSTCRVNLRSRVAGCREKISSFSKNVFYKL</sequence>
<organism evidence="1 2">
    <name type="scientific">Phytophthora nicotianae P1976</name>
    <dbReference type="NCBI Taxonomy" id="1317066"/>
    <lineage>
        <taxon>Eukaryota</taxon>
        <taxon>Sar</taxon>
        <taxon>Stramenopiles</taxon>
        <taxon>Oomycota</taxon>
        <taxon>Peronosporomycetes</taxon>
        <taxon>Peronosporales</taxon>
        <taxon>Peronosporaceae</taxon>
        <taxon>Phytophthora</taxon>
    </lineage>
</organism>
<proteinExistence type="predicted"/>
<dbReference type="AlphaFoldDB" id="A0A081ABB8"/>
<reference evidence="1 2" key="1">
    <citation type="submission" date="2013-11" db="EMBL/GenBank/DDBJ databases">
        <title>The Genome Sequence of Phytophthora parasitica P1976.</title>
        <authorList>
            <consortium name="The Broad Institute Genomics Platform"/>
            <person name="Russ C."/>
            <person name="Tyler B."/>
            <person name="Panabieres F."/>
            <person name="Shan W."/>
            <person name="Tripathy S."/>
            <person name="Grunwald N."/>
            <person name="Machado M."/>
            <person name="Johnson C.S."/>
            <person name="Walker B."/>
            <person name="Young S."/>
            <person name="Zeng Q."/>
            <person name="Gargeya S."/>
            <person name="Fitzgerald M."/>
            <person name="Haas B."/>
            <person name="Abouelleil A."/>
            <person name="Allen A.W."/>
            <person name="Alvarado L."/>
            <person name="Arachchi H.M."/>
            <person name="Berlin A.M."/>
            <person name="Chapman S.B."/>
            <person name="Gainer-Dewar J."/>
            <person name="Goldberg J."/>
            <person name="Griggs A."/>
            <person name="Gujja S."/>
            <person name="Hansen M."/>
            <person name="Howarth C."/>
            <person name="Imamovic A."/>
            <person name="Ireland A."/>
            <person name="Larimer J."/>
            <person name="McCowan C."/>
            <person name="Murphy C."/>
            <person name="Pearson M."/>
            <person name="Poon T.W."/>
            <person name="Priest M."/>
            <person name="Roberts A."/>
            <person name="Saif S."/>
            <person name="Shea T."/>
            <person name="Sisk P."/>
            <person name="Sykes S."/>
            <person name="Wortman J."/>
            <person name="Nusbaum C."/>
            <person name="Birren B."/>
        </authorList>
    </citation>
    <scope>NUCLEOTIDE SEQUENCE [LARGE SCALE GENOMIC DNA]</scope>
    <source>
        <strain evidence="1 2">P1976</strain>
    </source>
</reference>
<evidence type="ECO:0000313" key="1">
    <source>
        <dbReference type="EMBL" id="ETO76179.1"/>
    </source>
</evidence>
<protein>
    <submittedName>
        <fullName evidence="1">Uncharacterized protein</fullName>
    </submittedName>
</protein>
<dbReference type="EMBL" id="ANJA01001596">
    <property type="protein sequence ID" value="ETO76179.1"/>
    <property type="molecule type" value="Genomic_DNA"/>
</dbReference>
<dbReference type="Proteomes" id="UP000028582">
    <property type="component" value="Unassembled WGS sequence"/>
</dbReference>
<accession>A0A081ABB8</accession>
<name>A0A081ABB8_PHYNI</name>
<gene>
    <name evidence="1" type="ORF">F444_08390</name>
</gene>